<keyword evidence="2" id="KW-0067">ATP-binding</keyword>
<keyword evidence="3" id="KW-1185">Reference proteome</keyword>
<dbReference type="Gene3D" id="1.25.40.10">
    <property type="entry name" value="Tetratricopeptide repeat domain"/>
    <property type="match status" value="2"/>
</dbReference>
<dbReference type="InterPro" id="IPR011990">
    <property type="entry name" value="TPR-like_helical_dom_sf"/>
</dbReference>
<dbReference type="RefSeq" id="WP_203914596.1">
    <property type="nucleotide sequence ID" value="NZ_BONY01000110.1"/>
</dbReference>
<feature type="domain" description="TIR" evidence="1">
    <location>
        <begin position="4"/>
        <end position="145"/>
    </location>
</feature>
<sequence>MAVVFVNFRNGDEPYAAALIYRTLAERFGPDTVFRSTDSLQPGTKWAEEIWVALEECDILVAVIGPRWLEMKDAAGRMRLRQRTDWVRLEIVRALKDGKHVIPVLVNGAARLDRKRLPRSLAALAARQSIVLDHRDTERGLAKLVAETQRYVPEAAEAAADSPYRTVGWLSPWNVPPRVERSVERLDILHEIAAALKESDGRACVLTGGVGVGKTHLATEFAYRYAGDYEQVWWISAEHPELMTAQLALLGGALGVDVRSEAEAVLPAIFAGLRRHGRFLLVLDGLEDPHLLRRFIALSAVGHLLVTSRRSDWGLLPTSAVAVSRFSRDESVQLLRMHIPGSPATAELAALAASVDDIALALTQAAVFVASGAVTPAEYTDLVSRRTREMLTRGETYLYPRSLNAAWTIGLEALRESAPLAMELLELLSVMAAAPLPGEALLAWKADPLAVKEAIHALGRSGLIAIEAGRVHPHGLFQAFVREPIAASRRQELAEAGRVLLAAMRRGDPRGADPEGDYAVLLPHALALDIEAGAHPQCRELLLDLAQYLTAHGDPGMALRMSTGAMRRWQAEFGPDADCTLDAAAHAAQAHYHLGNHAEAVKLDRNVHRRMLAKYGEEDPRTLTAAHNVAIASWALKPGSDPIHLAHIVIQRTRILGDDDPDTMRSTHNLGLGLRAAGDITEARRVDTANLERLRARLGADHPDTLRSAYAVGLDLMAMRQAALALDLHADTYQRRCQVLGEDHTDTLRSGYALAACHRATGSAEGLAVAAQVYQRRKEVLGEHHIDTLRSAMLYGEMAIAFGPPAEVTAARELVRETAARVAAVALPNQAR</sequence>
<protein>
    <submittedName>
        <fullName evidence="2">ATP-binding protein</fullName>
    </submittedName>
</protein>
<dbReference type="PANTHER" id="PTHR46082">
    <property type="entry name" value="ATP/GTP-BINDING PROTEIN-RELATED"/>
    <property type="match status" value="1"/>
</dbReference>
<proteinExistence type="predicted"/>
<dbReference type="InterPro" id="IPR027417">
    <property type="entry name" value="P-loop_NTPase"/>
</dbReference>
<dbReference type="SUPFAM" id="SSF48452">
    <property type="entry name" value="TPR-like"/>
    <property type="match status" value="2"/>
</dbReference>
<dbReference type="EMBL" id="BONY01000110">
    <property type="protein sequence ID" value="GIH10875.1"/>
    <property type="molecule type" value="Genomic_DNA"/>
</dbReference>
<dbReference type="PANTHER" id="PTHR46082:SF6">
    <property type="entry name" value="AAA+ ATPASE DOMAIN-CONTAINING PROTEIN-RELATED"/>
    <property type="match status" value="1"/>
</dbReference>
<dbReference type="Pfam" id="PF13676">
    <property type="entry name" value="TIR_2"/>
    <property type="match status" value="1"/>
</dbReference>
<dbReference type="Gene3D" id="3.40.50.10140">
    <property type="entry name" value="Toll/interleukin-1 receptor homology (TIR) domain"/>
    <property type="match status" value="1"/>
</dbReference>
<accession>A0A8J3QHB1</accession>
<dbReference type="SUPFAM" id="SSF52200">
    <property type="entry name" value="Toll/Interleukin receptor TIR domain"/>
    <property type="match status" value="1"/>
</dbReference>
<organism evidence="2 3">
    <name type="scientific">Rhizocola hellebori</name>
    <dbReference type="NCBI Taxonomy" id="1392758"/>
    <lineage>
        <taxon>Bacteria</taxon>
        <taxon>Bacillati</taxon>
        <taxon>Actinomycetota</taxon>
        <taxon>Actinomycetes</taxon>
        <taxon>Micromonosporales</taxon>
        <taxon>Micromonosporaceae</taxon>
        <taxon>Rhizocola</taxon>
    </lineage>
</organism>
<dbReference type="Gene3D" id="3.40.50.300">
    <property type="entry name" value="P-loop containing nucleotide triphosphate hydrolases"/>
    <property type="match status" value="1"/>
</dbReference>
<gene>
    <name evidence="2" type="ORF">Rhe02_89420</name>
</gene>
<evidence type="ECO:0000313" key="2">
    <source>
        <dbReference type="EMBL" id="GIH10875.1"/>
    </source>
</evidence>
<dbReference type="Proteomes" id="UP000612899">
    <property type="component" value="Unassembled WGS sequence"/>
</dbReference>
<dbReference type="NCBIfam" id="NF040586">
    <property type="entry name" value="FxSxx_TPR"/>
    <property type="match status" value="1"/>
</dbReference>
<keyword evidence="2" id="KW-0547">Nucleotide-binding</keyword>
<dbReference type="GO" id="GO:0005524">
    <property type="term" value="F:ATP binding"/>
    <property type="evidence" value="ECO:0007669"/>
    <property type="project" value="UniProtKB-KW"/>
</dbReference>
<comment type="caution">
    <text evidence="2">The sequence shown here is derived from an EMBL/GenBank/DDBJ whole genome shotgun (WGS) entry which is preliminary data.</text>
</comment>
<dbReference type="InterPro" id="IPR053137">
    <property type="entry name" value="NLR-like"/>
</dbReference>
<dbReference type="AlphaFoldDB" id="A0A8J3QHB1"/>
<dbReference type="InterPro" id="IPR035897">
    <property type="entry name" value="Toll_tir_struct_dom_sf"/>
</dbReference>
<dbReference type="GO" id="GO:0007165">
    <property type="term" value="P:signal transduction"/>
    <property type="evidence" value="ECO:0007669"/>
    <property type="project" value="InterPro"/>
</dbReference>
<dbReference type="SUPFAM" id="SSF52540">
    <property type="entry name" value="P-loop containing nucleoside triphosphate hydrolases"/>
    <property type="match status" value="1"/>
</dbReference>
<evidence type="ECO:0000313" key="3">
    <source>
        <dbReference type="Proteomes" id="UP000612899"/>
    </source>
</evidence>
<name>A0A8J3QHB1_9ACTN</name>
<evidence type="ECO:0000259" key="1">
    <source>
        <dbReference type="Pfam" id="PF13676"/>
    </source>
</evidence>
<reference evidence="2" key="1">
    <citation type="submission" date="2021-01" db="EMBL/GenBank/DDBJ databases">
        <title>Whole genome shotgun sequence of Rhizocola hellebori NBRC 109834.</title>
        <authorList>
            <person name="Komaki H."/>
            <person name="Tamura T."/>
        </authorList>
    </citation>
    <scope>NUCLEOTIDE SEQUENCE</scope>
    <source>
        <strain evidence="2">NBRC 109834</strain>
    </source>
</reference>
<dbReference type="InterPro" id="IPR000157">
    <property type="entry name" value="TIR_dom"/>
</dbReference>
<dbReference type="Pfam" id="PF13374">
    <property type="entry name" value="TPR_10"/>
    <property type="match status" value="2"/>
</dbReference>